<dbReference type="OrthoDB" id="2753914at2759"/>
<evidence type="ECO:0008006" key="3">
    <source>
        <dbReference type="Google" id="ProtNLM"/>
    </source>
</evidence>
<gene>
    <name evidence="1" type="ORF">L227DRAFT_349390</name>
</gene>
<protein>
    <recommendedName>
        <fullName evidence="3">Thiaminase-2/PQQC domain-containing protein</fullName>
    </recommendedName>
</protein>
<dbReference type="STRING" id="1328759.A0A5C2RVW5"/>
<dbReference type="Proteomes" id="UP000313359">
    <property type="component" value="Unassembled WGS sequence"/>
</dbReference>
<dbReference type="InterPro" id="IPR016084">
    <property type="entry name" value="Haem_Oase-like_multi-hlx"/>
</dbReference>
<accession>A0A5C2RVW5</accession>
<organism evidence="1 2">
    <name type="scientific">Lentinus tigrinus ALCF2SS1-6</name>
    <dbReference type="NCBI Taxonomy" id="1328759"/>
    <lineage>
        <taxon>Eukaryota</taxon>
        <taxon>Fungi</taxon>
        <taxon>Dikarya</taxon>
        <taxon>Basidiomycota</taxon>
        <taxon>Agaricomycotina</taxon>
        <taxon>Agaricomycetes</taxon>
        <taxon>Polyporales</taxon>
        <taxon>Polyporaceae</taxon>
        <taxon>Lentinus</taxon>
    </lineage>
</organism>
<dbReference type="AlphaFoldDB" id="A0A5C2RVW5"/>
<evidence type="ECO:0000313" key="2">
    <source>
        <dbReference type="Proteomes" id="UP000313359"/>
    </source>
</evidence>
<name>A0A5C2RVW5_9APHY</name>
<dbReference type="EMBL" id="ML122306">
    <property type="protein sequence ID" value="RPD54406.1"/>
    <property type="molecule type" value="Genomic_DNA"/>
</dbReference>
<sequence length="102" mass="11640">MIGCVYGWSKLAMELYPTADRTTPFFDTWIKDNVAVKDEVLQLSDSAVAQSTFLTENDKTWSSLVETNVEYPRLFRTCMRLETALFDSAYEDVKRKKAGGNL</sequence>
<reference evidence="1" key="1">
    <citation type="journal article" date="2018" name="Genome Biol. Evol.">
        <title>Genomics and development of Lentinus tigrinus, a white-rot wood-decaying mushroom with dimorphic fruiting bodies.</title>
        <authorList>
            <person name="Wu B."/>
            <person name="Xu Z."/>
            <person name="Knudson A."/>
            <person name="Carlson A."/>
            <person name="Chen N."/>
            <person name="Kovaka S."/>
            <person name="LaButti K."/>
            <person name="Lipzen A."/>
            <person name="Pennachio C."/>
            <person name="Riley R."/>
            <person name="Schakwitz W."/>
            <person name="Umezawa K."/>
            <person name="Ohm R.A."/>
            <person name="Grigoriev I.V."/>
            <person name="Nagy L.G."/>
            <person name="Gibbons J."/>
            <person name="Hibbett D."/>
        </authorList>
    </citation>
    <scope>NUCLEOTIDE SEQUENCE [LARGE SCALE GENOMIC DNA]</scope>
    <source>
        <strain evidence="1">ALCF2SS1-6</strain>
    </source>
</reference>
<evidence type="ECO:0000313" key="1">
    <source>
        <dbReference type="EMBL" id="RPD54406.1"/>
    </source>
</evidence>
<keyword evidence="2" id="KW-1185">Reference proteome</keyword>
<dbReference type="Gene3D" id="1.20.910.10">
    <property type="entry name" value="Heme oxygenase-like"/>
    <property type="match status" value="1"/>
</dbReference>
<proteinExistence type="predicted"/>